<proteinExistence type="inferred from homology"/>
<dbReference type="CDD" id="cd00712">
    <property type="entry name" value="AsnB"/>
    <property type="match status" value="1"/>
</dbReference>
<dbReference type="AlphaFoldDB" id="A0A5C8ZJW7"/>
<protein>
    <recommendedName>
        <fullName evidence="3">asparagine synthase (glutamine-hydrolyzing)</fullName>
        <ecNumber evidence="3">6.3.5.4</ecNumber>
    </recommendedName>
</protein>
<feature type="active site" description="For GATase activity" evidence="9">
    <location>
        <position position="2"/>
    </location>
</feature>
<dbReference type="NCBIfam" id="TIGR03104">
    <property type="entry name" value="trio_amidotrans"/>
    <property type="match status" value="1"/>
</dbReference>
<evidence type="ECO:0000256" key="1">
    <source>
        <dbReference type="ARBA" id="ARBA00005187"/>
    </source>
</evidence>
<organism evidence="12 13">
    <name type="scientific">Quadrisphaera setariae</name>
    <dbReference type="NCBI Taxonomy" id="2593304"/>
    <lineage>
        <taxon>Bacteria</taxon>
        <taxon>Bacillati</taxon>
        <taxon>Actinomycetota</taxon>
        <taxon>Actinomycetes</taxon>
        <taxon>Kineosporiales</taxon>
        <taxon>Kineosporiaceae</taxon>
        <taxon>Quadrisphaera</taxon>
    </lineage>
</organism>
<evidence type="ECO:0000256" key="3">
    <source>
        <dbReference type="ARBA" id="ARBA00012737"/>
    </source>
</evidence>
<dbReference type="GO" id="GO:0016740">
    <property type="term" value="F:transferase activity"/>
    <property type="evidence" value="ECO:0007669"/>
    <property type="project" value="UniProtKB-KW"/>
</dbReference>
<dbReference type="Gene3D" id="3.60.20.10">
    <property type="entry name" value="Glutamine Phosphoribosylpyrophosphate, subunit 1, domain 1"/>
    <property type="match status" value="1"/>
</dbReference>
<feature type="binding site" evidence="10">
    <location>
        <begin position="378"/>
        <end position="379"/>
    </location>
    <ligand>
        <name>ATP</name>
        <dbReference type="ChEBI" id="CHEBI:30616"/>
    </ligand>
</feature>
<reference evidence="12 13" key="1">
    <citation type="submission" date="2019-07" db="EMBL/GenBank/DDBJ databases">
        <title>Quadrisphaera sp. strain DD2A genome sequencing and assembly.</title>
        <authorList>
            <person name="Kim I."/>
        </authorList>
    </citation>
    <scope>NUCLEOTIDE SEQUENCE [LARGE SCALE GENOMIC DNA]</scope>
    <source>
        <strain evidence="12 13">DD2A</strain>
    </source>
</reference>
<dbReference type="Pfam" id="PF00733">
    <property type="entry name" value="Asn_synthase"/>
    <property type="match status" value="1"/>
</dbReference>
<sequence length="620" mass="66586">MCGLSGELRFDGAAADAGAVRCMSEVLAPRGPDGQGEWARGPVALAHRRLAIIDLSEAGAQPMLDGEDGDELVAVFNGCIYNYPQLREELSGKGHRFRSTSDTEVILKAYRQWGDDFVDHLVGMFAVVLHEPRTGRVVMARDRLGIKPLYLAESRGAVRFASSLPALVEAGRRDGTLDTSIDPVALHHYLSWHAVVPAPRTVLRGVRKLPPATVRVYEPGCGADGFRDRVYWQPTYERDSAKAGWSARDWEDAVEEALRTAVRRRLVADVPVGVLLSGGLDSSLIVGLLAEEGQTGLATFSIGFDAAGGREGDEFQYSDVIAAHYGTDHHKIAVDSPSLVDALGHAIGAMSEPMVSHDVVAFDLLCQQVAREIRVVQSGQGADEVFAGYHWYPPMAQVPAAPGGGFDVDAATDSYARAFFDRGPDGPGGMSWLVGDGVLEGMLAEGGSDASRAFVAAHLGRPGAATAVDAALRLDTEVMLVDDPVKRVDNTSMAWGLEARVPFLDQDLVTLAAQVPPELKLADGGKGILKAIGRRTIPTEVIDRPKGYFPVPALTHLEGGVLDLVRDALTSDAARDRGLFRPQAVEELLAAPNAELTPLKGNRLWQLGLLELWLQKHGVR</sequence>
<keyword evidence="7 9" id="KW-0315">Glutamine amidotransferase</keyword>
<evidence type="ECO:0000256" key="5">
    <source>
        <dbReference type="ARBA" id="ARBA00022840"/>
    </source>
</evidence>
<dbReference type="InterPro" id="IPR029055">
    <property type="entry name" value="Ntn_hydrolases_N"/>
</dbReference>
<dbReference type="InterPro" id="IPR017535">
    <property type="entry name" value="Asparagine_synth"/>
</dbReference>
<dbReference type="Pfam" id="PF13537">
    <property type="entry name" value="GATase_7"/>
    <property type="match status" value="1"/>
</dbReference>
<name>A0A5C8ZJW7_9ACTN</name>
<comment type="caution">
    <text evidence="12">The sequence shown here is derived from an EMBL/GenBank/DDBJ whole genome shotgun (WGS) entry which is preliminary data.</text>
</comment>
<evidence type="ECO:0000256" key="9">
    <source>
        <dbReference type="PIRSR" id="PIRSR001589-1"/>
    </source>
</evidence>
<feature type="binding site" evidence="10">
    <location>
        <position position="302"/>
    </location>
    <ligand>
        <name>ATP</name>
        <dbReference type="ChEBI" id="CHEBI:30616"/>
    </ligand>
</feature>
<dbReference type="RefSeq" id="WP_147924525.1">
    <property type="nucleotide sequence ID" value="NZ_VKAC01000001.1"/>
</dbReference>
<dbReference type="InterPro" id="IPR051786">
    <property type="entry name" value="ASN_synthetase/amidase"/>
</dbReference>
<comment type="catalytic activity">
    <reaction evidence="8">
        <text>L-aspartate + L-glutamine + ATP + H2O = L-asparagine + L-glutamate + AMP + diphosphate + H(+)</text>
        <dbReference type="Rhea" id="RHEA:12228"/>
        <dbReference type="ChEBI" id="CHEBI:15377"/>
        <dbReference type="ChEBI" id="CHEBI:15378"/>
        <dbReference type="ChEBI" id="CHEBI:29985"/>
        <dbReference type="ChEBI" id="CHEBI:29991"/>
        <dbReference type="ChEBI" id="CHEBI:30616"/>
        <dbReference type="ChEBI" id="CHEBI:33019"/>
        <dbReference type="ChEBI" id="CHEBI:58048"/>
        <dbReference type="ChEBI" id="CHEBI:58359"/>
        <dbReference type="ChEBI" id="CHEBI:456215"/>
        <dbReference type="EC" id="6.3.5.4"/>
    </reaction>
</comment>
<dbReference type="InterPro" id="IPR006426">
    <property type="entry name" value="Asn_synth_AEB"/>
</dbReference>
<dbReference type="InterPro" id="IPR033738">
    <property type="entry name" value="AsnB_N"/>
</dbReference>
<dbReference type="GO" id="GO:0004066">
    <property type="term" value="F:asparagine synthase (glutamine-hydrolyzing) activity"/>
    <property type="evidence" value="ECO:0007669"/>
    <property type="project" value="UniProtKB-EC"/>
</dbReference>
<comment type="similarity">
    <text evidence="2">Belongs to the asparagine synthetase family.</text>
</comment>
<feature type="binding site" evidence="10">
    <location>
        <position position="275"/>
    </location>
    <ligand>
        <name>ATP</name>
        <dbReference type="ChEBI" id="CHEBI:30616"/>
    </ligand>
</feature>
<dbReference type="SUPFAM" id="SSF52402">
    <property type="entry name" value="Adenine nucleotide alpha hydrolases-like"/>
    <property type="match status" value="1"/>
</dbReference>
<dbReference type="EC" id="6.3.5.4" evidence="3"/>
<feature type="domain" description="Glutamine amidotransferase type-2" evidence="11">
    <location>
        <begin position="2"/>
        <end position="220"/>
    </location>
</feature>
<dbReference type="PANTHER" id="PTHR43284">
    <property type="entry name" value="ASPARAGINE SYNTHETASE (GLUTAMINE-HYDROLYZING)"/>
    <property type="match status" value="1"/>
</dbReference>
<dbReference type="PIRSF" id="PIRSF001589">
    <property type="entry name" value="Asn_synthetase_glu-h"/>
    <property type="match status" value="1"/>
</dbReference>
<dbReference type="PANTHER" id="PTHR43284:SF1">
    <property type="entry name" value="ASPARAGINE SYNTHETASE"/>
    <property type="match status" value="1"/>
</dbReference>
<dbReference type="OrthoDB" id="9763290at2"/>
<gene>
    <name evidence="12" type="ORF">FMM08_01320</name>
</gene>
<keyword evidence="12" id="KW-0808">Transferase</keyword>
<evidence type="ECO:0000313" key="13">
    <source>
        <dbReference type="Proteomes" id="UP000321234"/>
    </source>
</evidence>
<evidence type="ECO:0000256" key="4">
    <source>
        <dbReference type="ARBA" id="ARBA00022741"/>
    </source>
</evidence>
<dbReference type="GO" id="GO:0006529">
    <property type="term" value="P:asparagine biosynthetic process"/>
    <property type="evidence" value="ECO:0007669"/>
    <property type="project" value="UniProtKB-KW"/>
</dbReference>
<evidence type="ECO:0000256" key="6">
    <source>
        <dbReference type="ARBA" id="ARBA00022888"/>
    </source>
</evidence>
<evidence type="ECO:0000256" key="2">
    <source>
        <dbReference type="ARBA" id="ARBA00005752"/>
    </source>
</evidence>
<keyword evidence="6 9" id="KW-0061">Asparagine biosynthesis</keyword>
<dbReference type="Gene3D" id="3.40.50.620">
    <property type="entry name" value="HUPs"/>
    <property type="match status" value="1"/>
</dbReference>
<evidence type="ECO:0000313" key="12">
    <source>
        <dbReference type="EMBL" id="TXR57914.1"/>
    </source>
</evidence>
<comment type="pathway">
    <text evidence="1">Amino-acid biosynthesis; L-asparagine biosynthesis; L-asparagine from L-aspartate (L-Gln route): step 1/1.</text>
</comment>
<dbReference type="EMBL" id="VKAC01000001">
    <property type="protein sequence ID" value="TXR57914.1"/>
    <property type="molecule type" value="Genomic_DNA"/>
</dbReference>
<dbReference type="SUPFAM" id="SSF56235">
    <property type="entry name" value="N-terminal nucleophile aminohydrolases (Ntn hydrolases)"/>
    <property type="match status" value="1"/>
</dbReference>
<dbReference type="InterPro" id="IPR014729">
    <property type="entry name" value="Rossmann-like_a/b/a_fold"/>
</dbReference>
<dbReference type="InterPro" id="IPR001962">
    <property type="entry name" value="Asn_synthase"/>
</dbReference>
<keyword evidence="5 10" id="KW-0067">ATP-binding</keyword>
<dbReference type="GO" id="GO:0005829">
    <property type="term" value="C:cytosol"/>
    <property type="evidence" value="ECO:0007669"/>
    <property type="project" value="TreeGrafter"/>
</dbReference>
<evidence type="ECO:0000256" key="10">
    <source>
        <dbReference type="PIRSR" id="PIRSR001589-2"/>
    </source>
</evidence>
<dbReference type="PROSITE" id="PS51278">
    <property type="entry name" value="GATASE_TYPE_2"/>
    <property type="match status" value="1"/>
</dbReference>
<keyword evidence="13" id="KW-1185">Reference proteome</keyword>
<evidence type="ECO:0000256" key="8">
    <source>
        <dbReference type="ARBA" id="ARBA00048741"/>
    </source>
</evidence>
<dbReference type="GO" id="GO:0005524">
    <property type="term" value="F:ATP binding"/>
    <property type="evidence" value="ECO:0007669"/>
    <property type="project" value="UniProtKB-KW"/>
</dbReference>
<dbReference type="CDD" id="cd01991">
    <property type="entry name" value="Asn_synthase_B_C"/>
    <property type="match status" value="1"/>
</dbReference>
<keyword evidence="4 10" id="KW-0547">Nucleotide-binding</keyword>
<dbReference type="Proteomes" id="UP000321234">
    <property type="component" value="Unassembled WGS sequence"/>
</dbReference>
<dbReference type="InterPro" id="IPR017932">
    <property type="entry name" value="GATase_2_dom"/>
</dbReference>
<feature type="binding site" evidence="10">
    <location>
        <position position="102"/>
    </location>
    <ligand>
        <name>L-glutamine</name>
        <dbReference type="ChEBI" id="CHEBI:58359"/>
    </ligand>
</feature>
<dbReference type="NCBIfam" id="TIGR01536">
    <property type="entry name" value="asn_synth_AEB"/>
    <property type="match status" value="1"/>
</dbReference>
<evidence type="ECO:0000256" key="7">
    <source>
        <dbReference type="ARBA" id="ARBA00022962"/>
    </source>
</evidence>
<accession>A0A5C8ZJW7</accession>
<evidence type="ECO:0000259" key="11">
    <source>
        <dbReference type="PROSITE" id="PS51278"/>
    </source>
</evidence>
<keyword evidence="9" id="KW-0028">Amino-acid biosynthesis</keyword>